<evidence type="ECO:0000313" key="3">
    <source>
        <dbReference type="Proteomes" id="UP000324222"/>
    </source>
</evidence>
<organism evidence="2 3">
    <name type="scientific">Portunus trituberculatus</name>
    <name type="common">Swimming crab</name>
    <name type="synonym">Neptunus trituberculatus</name>
    <dbReference type="NCBI Taxonomy" id="210409"/>
    <lineage>
        <taxon>Eukaryota</taxon>
        <taxon>Metazoa</taxon>
        <taxon>Ecdysozoa</taxon>
        <taxon>Arthropoda</taxon>
        <taxon>Crustacea</taxon>
        <taxon>Multicrustacea</taxon>
        <taxon>Malacostraca</taxon>
        <taxon>Eumalacostraca</taxon>
        <taxon>Eucarida</taxon>
        <taxon>Decapoda</taxon>
        <taxon>Pleocyemata</taxon>
        <taxon>Brachyura</taxon>
        <taxon>Eubrachyura</taxon>
        <taxon>Portunoidea</taxon>
        <taxon>Portunidae</taxon>
        <taxon>Portuninae</taxon>
        <taxon>Portunus</taxon>
    </lineage>
</organism>
<comment type="caution">
    <text evidence="2">The sequence shown here is derived from an EMBL/GenBank/DDBJ whole genome shotgun (WGS) entry which is preliminary data.</text>
</comment>
<dbReference type="AlphaFoldDB" id="A0A5B7ENY1"/>
<dbReference type="EMBL" id="VSRR010003452">
    <property type="protein sequence ID" value="MPC36211.1"/>
    <property type="molecule type" value="Genomic_DNA"/>
</dbReference>
<evidence type="ECO:0000313" key="2">
    <source>
        <dbReference type="EMBL" id="MPC36211.1"/>
    </source>
</evidence>
<dbReference type="Proteomes" id="UP000324222">
    <property type="component" value="Unassembled WGS sequence"/>
</dbReference>
<accession>A0A5B7ENY1</accession>
<gene>
    <name evidence="2" type="ORF">E2C01_029660</name>
</gene>
<proteinExistence type="predicted"/>
<sequence>MSCGTEVTQLFRGGVHPRVIEVRGRIGEPPRLAPTRGPLVGSRLPRRPASASTPYTVPGGGGGAHLSAPRSPRGGRRLAGSERRPPAPAAVTAAAHITGAALLPAMDRAS</sequence>
<name>A0A5B7ENY1_PORTR</name>
<keyword evidence="3" id="KW-1185">Reference proteome</keyword>
<feature type="region of interest" description="Disordered" evidence="1">
    <location>
        <begin position="26"/>
        <end position="88"/>
    </location>
</feature>
<reference evidence="2 3" key="1">
    <citation type="submission" date="2019-05" db="EMBL/GenBank/DDBJ databases">
        <title>Another draft genome of Portunus trituberculatus and its Hox gene families provides insights of decapod evolution.</title>
        <authorList>
            <person name="Jeong J.-H."/>
            <person name="Song I."/>
            <person name="Kim S."/>
            <person name="Choi T."/>
            <person name="Kim D."/>
            <person name="Ryu S."/>
            <person name="Kim W."/>
        </authorList>
    </citation>
    <scope>NUCLEOTIDE SEQUENCE [LARGE SCALE GENOMIC DNA]</scope>
    <source>
        <tissue evidence="2">Muscle</tissue>
    </source>
</reference>
<protein>
    <submittedName>
        <fullName evidence="2">Uncharacterized protein</fullName>
    </submittedName>
</protein>
<evidence type="ECO:0000256" key="1">
    <source>
        <dbReference type="SAM" id="MobiDB-lite"/>
    </source>
</evidence>